<evidence type="ECO:0000313" key="2">
    <source>
        <dbReference type="Proteomes" id="UP000719267"/>
    </source>
</evidence>
<dbReference type="Proteomes" id="UP000719267">
    <property type="component" value="Unassembled WGS sequence"/>
</dbReference>
<protein>
    <submittedName>
        <fullName evidence="1">Lycopene cyclase</fullName>
    </submittedName>
</protein>
<dbReference type="PANTHER" id="PTHR39757">
    <property type="match status" value="1"/>
</dbReference>
<evidence type="ECO:0000313" key="1">
    <source>
        <dbReference type="EMBL" id="MBW2961702.1"/>
    </source>
</evidence>
<reference evidence="1 2" key="1">
    <citation type="submission" date="2021-07" db="EMBL/GenBank/DDBJ databases">
        <title>Mesonia aestuariivivens sp. nov., isolated from a tidal flat.</title>
        <authorList>
            <person name="Kim Y.-O."/>
            <person name="Yoon J.-H."/>
        </authorList>
    </citation>
    <scope>NUCLEOTIDE SEQUENCE [LARGE SCALE GENOMIC DNA]</scope>
    <source>
        <strain evidence="1 2">JHPTF-M18</strain>
    </source>
</reference>
<sequence length="380" mass="44996">MNKTFDYIVIGSGLAGLKLTLALINDIHLQQKKIAVIDKIPKSENDKTWCFWQQGKSKWNHLIYKSWSAGEVITANKNIPFQLAPYQYNMIRSIDFYNDAFAEIKKKSQVQFIQEEVISAEEKESFVTVNTTKNSYQAQHIFDSRIPQEYFNDKEKYINIYQHFKGWMIETEQPIFDANKFTMMDFRLKWKNSTSFTYVLPITPTKTFIEYTFFTPFTTEEKVYDDQLKTYIEKYLQLKNYKVTETELGTIPMTNFPFHQYHSQKITKIGTAGGWIKASTGYSFKNSDKKIEKIIQNLNQNHTPHKDLINPKFLYYDKIFLKVLEQENEKGEWVFENFYAKNSIHHVFQYLDEETLFSEDLKIMGSLFSSAFIKAFFRTL</sequence>
<gene>
    <name evidence="1" type="ORF">KW502_07820</name>
</gene>
<dbReference type="RefSeq" id="WP_219039993.1">
    <property type="nucleotide sequence ID" value="NZ_JAHWDF010000007.1"/>
</dbReference>
<dbReference type="Pfam" id="PF05834">
    <property type="entry name" value="Lycopene_cycl"/>
    <property type="match status" value="1"/>
</dbReference>
<organism evidence="1 2">
    <name type="scientific">Mesonia aestuariivivens</name>
    <dbReference type="NCBI Taxonomy" id="2796128"/>
    <lineage>
        <taxon>Bacteria</taxon>
        <taxon>Pseudomonadati</taxon>
        <taxon>Bacteroidota</taxon>
        <taxon>Flavobacteriia</taxon>
        <taxon>Flavobacteriales</taxon>
        <taxon>Flavobacteriaceae</taxon>
        <taxon>Mesonia</taxon>
    </lineage>
</organism>
<dbReference type="PANTHER" id="PTHR39757:SF5">
    <property type="entry name" value="OS02G0190600 PROTEIN"/>
    <property type="match status" value="1"/>
</dbReference>
<dbReference type="EMBL" id="JAHWDF010000007">
    <property type="protein sequence ID" value="MBW2961702.1"/>
    <property type="molecule type" value="Genomic_DNA"/>
</dbReference>
<proteinExistence type="predicted"/>
<name>A0ABS6W1J5_9FLAO</name>
<comment type="caution">
    <text evidence="1">The sequence shown here is derived from an EMBL/GenBank/DDBJ whole genome shotgun (WGS) entry which is preliminary data.</text>
</comment>
<accession>A0ABS6W1J5</accession>
<keyword evidence="2" id="KW-1185">Reference proteome</keyword>